<evidence type="ECO:0000313" key="2">
    <source>
        <dbReference type="EMBL" id="GMJ05253.1"/>
    </source>
</evidence>
<dbReference type="SUPFAM" id="SSF53474">
    <property type="entry name" value="alpha/beta-Hydrolases"/>
    <property type="match status" value="1"/>
</dbReference>
<protein>
    <submittedName>
        <fullName evidence="2">Serine carboxypeptidase-like 44</fullName>
    </submittedName>
</protein>
<keyword evidence="3" id="KW-1185">Reference proteome</keyword>
<keyword evidence="2" id="KW-0121">Carboxypeptidase</keyword>
<dbReference type="GO" id="GO:0006508">
    <property type="term" value="P:proteolysis"/>
    <property type="evidence" value="ECO:0007669"/>
    <property type="project" value="InterPro"/>
</dbReference>
<accession>A0A9W7IZ89</accession>
<gene>
    <name evidence="2" type="ORF">HRI_004194500</name>
</gene>
<comment type="caution">
    <text evidence="2">The sequence shown here is derived from an EMBL/GenBank/DDBJ whole genome shotgun (WGS) entry which is preliminary data.</text>
</comment>
<dbReference type="Gene3D" id="3.40.50.1820">
    <property type="entry name" value="alpha/beta hydrolase"/>
    <property type="match status" value="1"/>
</dbReference>
<dbReference type="Pfam" id="PF00450">
    <property type="entry name" value="Peptidase_S10"/>
    <property type="match status" value="1"/>
</dbReference>
<organism evidence="2 3">
    <name type="scientific">Hibiscus trionum</name>
    <name type="common">Flower of an hour</name>
    <dbReference type="NCBI Taxonomy" id="183268"/>
    <lineage>
        <taxon>Eukaryota</taxon>
        <taxon>Viridiplantae</taxon>
        <taxon>Streptophyta</taxon>
        <taxon>Embryophyta</taxon>
        <taxon>Tracheophyta</taxon>
        <taxon>Spermatophyta</taxon>
        <taxon>Magnoliopsida</taxon>
        <taxon>eudicotyledons</taxon>
        <taxon>Gunneridae</taxon>
        <taxon>Pentapetalae</taxon>
        <taxon>rosids</taxon>
        <taxon>malvids</taxon>
        <taxon>Malvales</taxon>
        <taxon>Malvaceae</taxon>
        <taxon>Malvoideae</taxon>
        <taxon>Hibiscus</taxon>
    </lineage>
</organism>
<dbReference type="PRINTS" id="PR00724">
    <property type="entry name" value="CRBOXYPTASEC"/>
</dbReference>
<dbReference type="GO" id="GO:0004185">
    <property type="term" value="F:serine-type carboxypeptidase activity"/>
    <property type="evidence" value="ECO:0007669"/>
    <property type="project" value="InterPro"/>
</dbReference>
<name>A0A9W7IZ89_HIBTR</name>
<dbReference type="Gene3D" id="6.10.250.940">
    <property type="match status" value="1"/>
</dbReference>
<dbReference type="Gene3D" id="3.40.50.11320">
    <property type="match status" value="1"/>
</dbReference>
<sequence length="466" mass="52713">MGFGGIFNTIYYLIFGGIIGYHLNDQIGTLPGQPTVNFRQFSGYINVDSNASRNLFYYFVEAEIDPLNRPLTIWLTGGPGCSSAGDSFVGVGPFITTNNAHGLKRNPYAWTKVSNVLFIDSPVGSGWSYSNIRSNYQVGDSSTNDDLIAFILKWFEKYPIFKYRDLYIGGTSYAGHFVPNFAKTLLQHNNESNKYEFNLKGIALGNPILRWKLDILAEYELYASKGMISKKLYEQISKLCFGIDDDNYSNNADPWPESCLPLMRRTKMIAFNSTSLQEAKRKQFDFHRTPCDGKIEDLISGKEVTKITDEVDMCIPLRTEFYFNIPEVQKAFRGNRTNLRYPWKGCLPHSGLKYSSFDKDIDMLPTLKQILLQSVPITIFSGDEDGAITTIGTLKHVKLLAKDMNLTLTKNETWHHGSKEGGWLYSYGDLLTFMTVKGANHHVPFSKPSQALLIFRNHVINSSSQI</sequence>
<dbReference type="InterPro" id="IPR029058">
    <property type="entry name" value="AB_hydrolase_fold"/>
</dbReference>
<keyword evidence="2" id="KW-0645">Protease</keyword>
<dbReference type="Proteomes" id="UP001165190">
    <property type="component" value="Unassembled WGS sequence"/>
</dbReference>
<dbReference type="EMBL" id="BSYR01000044">
    <property type="protein sequence ID" value="GMJ05253.1"/>
    <property type="molecule type" value="Genomic_DNA"/>
</dbReference>
<dbReference type="PANTHER" id="PTHR11802:SF227">
    <property type="entry name" value="SERINE CARBOXYPEPTIDASE-LIKE 41"/>
    <property type="match status" value="1"/>
</dbReference>
<keyword evidence="2" id="KW-0378">Hydrolase</keyword>
<evidence type="ECO:0000313" key="3">
    <source>
        <dbReference type="Proteomes" id="UP001165190"/>
    </source>
</evidence>
<dbReference type="OrthoDB" id="443318at2759"/>
<proteinExistence type="inferred from homology"/>
<dbReference type="InterPro" id="IPR001563">
    <property type="entry name" value="Peptidase_S10"/>
</dbReference>
<evidence type="ECO:0000256" key="1">
    <source>
        <dbReference type="ARBA" id="ARBA00009431"/>
    </source>
</evidence>
<comment type="similarity">
    <text evidence="1">Belongs to the peptidase S10 family.</text>
</comment>
<reference evidence="2" key="1">
    <citation type="submission" date="2023-05" db="EMBL/GenBank/DDBJ databases">
        <title>Genome and transcriptome analyses reveal genes involved in the formation of fine ridges on petal epidermal cells in Hibiscus trionum.</title>
        <authorList>
            <person name="Koshimizu S."/>
            <person name="Masuda S."/>
            <person name="Ishii T."/>
            <person name="Shirasu K."/>
            <person name="Hoshino A."/>
            <person name="Arita M."/>
        </authorList>
    </citation>
    <scope>NUCLEOTIDE SEQUENCE</scope>
    <source>
        <strain evidence="2">Hamamatsu line</strain>
    </source>
</reference>
<dbReference type="PANTHER" id="PTHR11802">
    <property type="entry name" value="SERINE PROTEASE FAMILY S10 SERINE CARBOXYPEPTIDASE"/>
    <property type="match status" value="1"/>
</dbReference>
<dbReference type="AlphaFoldDB" id="A0A9W7IZ89"/>